<gene>
    <name evidence="1" type="ORF">AVDCRST_MAG87-2042</name>
</gene>
<protein>
    <submittedName>
        <fullName evidence="1">Uncharacterized protein</fullName>
    </submittedName>
</protein>
<organism evidence="1">
    <name type="scientific">uncultured Thermomicrobiales bacterium</name>
    <dbReference type="NCBI Taxonomy" id="1645740"/>
    <lineage>
        <taxon>Bacteria</taxon>
        <taxon>Pseudomonadati</taxon>
        <taxon>Thermomicrobiota</taxon>
        <taxon>Thermomicrobia</taxon>
        <taxon>Thermomicrobiales</taxon>
        <taxon>environmental samples</taxon>
    </lineage>
</organism>
<reference evidence="1" key="1">
    <citation type="submission" date="2020-02" db="EMBL/GenBank/DDBJ databases">
        <authorList>
            <person name="Meier V. D."/>
        </authorList>
    </citation>
    <scope>NUCLEOTIDE SEQUENCE</scope>
    <source>
        <strain evidence="1">AVDCRST_MAG87</strain>
    </source>
</reference>
<dbReference type="EMBL" id="CADCWJ010000465">
    <property type="protein sequence ID" value="CAA9567029.1"/>
    <property type="molecule type" value="Genomic_DNA"/>
</dbReference>
<proteinExistence type="predicted"/>
<sequence>MRSRSHWDMGKTCNRVLQPRTFTVSSCAGNLTPSKVPAVKREMAVPDHHP</sequence>
<evidence type="ECO:0000313" key="1">
    <source>
        <dbReference type="EMBL" id="CAA9567029.1"/>
    </source>
</evidence>
<name>A0A6J4V6T9_9BACT</name>
<accession>A0A6J4V6T9</accession>
<dbReference type="AlphaFoldDB" id="A0A6J4V6T9"/>